<keyword evidence="1" id="KW-0472">Membrane</keyword>
<feature type="transmembrane region" description="Helical" evidence="1">
    <location>
        <begin position="104"/>
        <end position="125"/>
    </location>
</feature>
<evidence type="ECO:0000256" key="1">
    <source>
        <dbReference type="SAM" id="Phobius"/>
    </source>
</evidence>
<dbReference type="GeneID" id="77344658"/>
<organism evidence="2 3">
    <name type="scientific">Vibrio chagasii</name>
    <dbReference type="NCBI Taxonomy" id="170679"/>
    <lineage>
        <taxon>Bacteria</taxon>
        <taxon>Pseudomonadati</taxon>
        <taxon>Pseudomonadota</taxon>
        <taxon>Gammaproteobacteria</taxon>
        <taxon>Vibrionales</taxon>
        <taxon>Vibrionaceae</taxon>
        <taxon>Vibrio</taxon>
    </lineage>
</organism>
<feature type="transmembrane region" description="Helical" evidence="1">
    <location>
        <begin position="199"/>
        <end position="222"/>
    </location>
</feature>
<dbReference type="AlphaFoldDB" id="A0A7V7NWY7"/>
<evidence type="ECO:0000313" key="2">
    <source>
        <dbReference type="EMBL" id="KAB0482424.1"/>
    </source>
</evidence>
<feature type="transmembrane region" description="Helical" evidence="1">
    <location>
        <begin position="174"/>
        <end position="193"/>
    </location>
</feature>
<comment type="caution">
    <text evidence="2">The sequence shown here is derived from an EMBL/GenBank/DDBJ whole genome shotgun (WGS) entry which is preliminary data.</text>
</comment>
<dbReference type="EMBL" id="VZPX01000004">
    <property type="protein sequence ID" value="KAB0482424.1"/>
    <property type="molecule type" value="Genomic_DNA"/>
</dbReference>
<protein>
    <submittedName>
        <fullName evidence="2">Uncharacterized protein</fullName>
    </submittedName>
</protein>
<sequence>MNNNEKEPIPNNEVTATAGNTQAKTNWFKEAIYSLKDPIFYTFEFLVFILVFGYIVEKISPVPIIASLLGIGVPFLIGFMLLTYVFSGMLVCSRKWFSGINRRALFFLPPTFLGIVAAFILFIFYRDDVVPLLPIQILASGLNYTVIFLYTFLTLFVTAGFSDNKHVESSTLRIVSASVIACSLILFLLGINYSQFGTLVIHVGAGSLLLIIGAKLGIYLCIRVESGTSSLADSIERVRLKARENQQNEVFFASLGLTIVLPVFILLAWVAHESDYNTVQFICYEQQYIPDVFGNFASDCEKIAQFK</sequence>
<feature type="transmembrane region" description="Helical" evidence="1">
    <location>
        <begin position="250"/>
        <end position="271"/>
    </location>
</feature>
<keyword evidence="1" id="KW-0812">Transmembrane</keyword>
<evidence type="ECO:0000313" key="3">
    <source>
        <dbReference type="Proteomes" id="UP000423756"/>
    </source>
</evidence>
<keyword evidence="1" id="KW-1133">Transmembrane helix</keyword>
<dbReference type="Proteomes" id="UP000423756">
    <property type="component" value="Unassembled WGS sequence"/>
</dbReference>
<feature type="transmembrane region" description="Helical" evidence="1">
    <location>
        <begin position="39"/>
        <end position="56"/>
    </location>
</feature>
<name>A0A7V7NWY7_9VIBR</name>
<gene>
    <name evidence="2" type="ORF">F7Q91_03175</name>
</gene>
<accession>A0A7V7NWY7</accession>
<feature type="transmembrane region" description="Helical" evidence="1">
    <location>
        <begin position="62"/>
        <end position="92"/>
    </location>
</feature>
<dbReference type="RefSeq" id="WP_137406599.1">
    <property type="nucleotide sequence ID" value="NZ_AP025467.1"/>
</dbReference>
<feature type="transmembrane region" description="Helical" evidence="1">
    <location>
        <begin position="137"/>
        <end position="162"/>
    </location>
</feature>
<reference evidence="2 3" key="1">
    <citation type="submission" date="2019-09" db="EMBL/GenBank/DDBJ databases">
        <title>Draft genome sequences of 48 bacterial type strains from the CCUG.</title>
        <authorList>
            <person name="Tunovic T."/>
            <person name="Pineiro-Iglesias B."/>
            <person name="Unosson C."/>
            <person name="Inganas E."/>
            <person name="Ohlen M."/>
            <person name="Cardew S."/>
            <person name="Jensie-Markopoulos S."/>
            <person name="Salva-Serra F."/>
            <person name="Jaen-Luchoro D."/>
            <person name="Karlsson R."/>
            <person name="Svensson-Stadler L."/>
            <person name="Chun J."/>
            <person name="Moore E."/>
        </authorList>
    </citation>
    <scope>NUCLEOTIDE SEQUENCE [LARGE SCALE GENOMIC DNA]</scope>
    <source>
        <strain evidence="2 3">CCUG 48643</strain>
    </source>
</reference>
<proteinExistence type="predicted"/>